<feature type="transmembrane region" description="Helical" evidence="13">
    <location>
        <begin position="808"/>
        <end position="827"/>
    </location>
</feature>
<dbReference type="GO" id="GO:0005391">
    <property type="term" value="F:P-type sodium:potassium-exchanging transporter activity"/>
    <property type="evidence" value="ECO:0007669"/>
    <property type="project" value="TreeGrafter"/>
</dbReference>
<evidence type="ECO:0000256" key="7">
    <source>
        <dbReference type="ARBA" id="ARBA00022840"/>
    </source>
</evidence>
<dbReference type="NCBIfam" id="TIGR01494">
    <property type="entry name" value="ATPase_P-type"/>
    <property type="match status" value="2"/>
</dbReference>
<dbReference type="Pfam" id="PF00122">
    <property type="entry name" value="E1-E2_ATPase"/>
    <property type="match status" value="1"/>
</dbReference>
<evidence type="ECO:0000259" key="14">
    <source>
        <dbReference type="SMART" id="SM00831"/>
    </source>
</evidence>
<dbReference type="GO" id="GO:0036376">
    <property type="term" value="P:sodium ion export across plasma membrane"/>
    <property type="evidence" value="ECO:0007669"/>
    <property type="project" value="TreeGrafter"/>
</dbReference>
<evidence type="ECO:0000256" key="2">
    <source>
        <dbReference type="ARBA" id="ARBA00005675"/>
    </source>
</evidence>
<dbReference type="InterPro" id="IPR004014">
    <property type="entry name" value="ATPase_P-typ_cation-transptr_N"/>
</dbReference>
<dbReference type="GO" id="GO:0005524">
    <property type="term" value="F:ATP binding"/>
    <property type="evidence" value="ECO:0007669"/>
    <property type="project" value="UniProtKB-KW"/>
</dbReference>
<dbReference type="GO" id="GO:0030007">
    <property type="term" value="P:intracellular potassium ion homeostasis"/>
    <property type="evidence" value="ECO:0007669"/>
    <property type="project" value="TreeGrafter"/>
</dbReference>
<keyword evidence="3" id="KW-1003">Cell membrane</keyword>
<feature type="domain" description="Cation-transporting P-type ATPase N-terminal" evidence="14">
    <location>
        <begin position="22"/>
        <end position="95"/>
    </location>
</feature>
<dbReference type="Proteomes" id="UP000199356">
    <property type="component" value="Unassembled WGS sequence"/>
</dbReference>
<dbReference type="STRING" id="441119.SAMN04488047_11279"/>
<evidence type="ECO:0000256" key="4">
    <source>
        <dbReference type="ARBA" id="ARBA00022553"/>
    </source>
</evidence>
<dbReference type="EMBL" id="FOXA01000012">
    <property type="protein sequence ID" value="SFP76320.1"/>
    <property type="molecule type" value="Genomic_DNA"/>
</dbReference>
<keyword evidence="9" id="KW-1278">Translocase</keyword>
<dbReference type="InterPro" id="IPR036412">
    <property type="entry name" value="HAD-like_sf"/>
</dbReference>
<dbReference type="Pfam" id="PF13246">
    <property type="entry name" value="Cation_ATPase"/>
    <property type="match status" value="1"/>
</dbReference>
<feature type="transmembrane region" description="Helical" evidence="13">
    <location>
        <begin position="736"/>
        <end position="757"/>
    </location>
</feature>
<keyword evidence="5 13" id="KW-0812">Transmembrane</keyword>
<keyword evidence="11 13" id="KW-0472">Membrane</keyword>
<dbReference type="InterPro" id="IPR044492">
    <property type="entry name" value="P_typ_ATPase_HD_dom"/>
</dbReference>
<dbReference type="GO" id="GO:1990573">
    <property type="term" value="P:potassium ion import across plasma membrane"/>
    <property type="evidence" value="ECO:0007669"/>
    <property type="project" value="TreeGrafter"/>
</dbReference>
<feature type="compositionally biased region" description="Low complexity" evidence="12">
    <location>
        <begin position="1"/>
        <end position="18"/>
    </location>
</feature>
<dbReference type="SMART" id="SM00831">
    <property type="entry name" value="Cation_ATPase_N"/>
    <property type="match status" value="1"/>
</dbReference>
<feature type="transmembrane region" description="Helical" evidence="13">
    <location>
        <begin position="289"/>
        <end position="315"/>
    </location>
</feature>
<dbReference type="SUPFAM" id="SSF81660">
    <property type="entry name" value="Metal cation-transporting ATPase, ATP-binding domain N"/>
    <property type="match status" value="1"/>
</dbReference>
<feature type="transmembrane region" description="Helical" evidence="13">
    <location>
        <begin position="706"/>
        <end position="730"/>
    </location>
</feature>
<dbReference type="Gene3D" id="1.20.1110.10">
    <property type="entry name" value="Calcium-transporting ATPase, transmembrane domain"/>
    <property type="match status" value="1"/>
</dbReference>
<dbReference type="InterPro" id="IPR059000">
    <property type="entry name" value="ATPase_P-type_domA"/>
</dbReference>
<evidence type="ECO:0000256" key="1">
    <source>
        <dbReference type="ARBA" id="ARBA00004651"/>
    </source>
</evidence>
<evidence type="ECO:0000256" key="13">
    <source>
        <dbReference type="SAM" id="Phobius"/>
    </source>
</evidence>
<protein>
    <submittedName>
        <fullName evidence="15">Potassium and/or sodium efflux P-type ATPase</fullName>
    </submittedName>
</protein>
<dbReference type="InterPro" id="IPR023214">
    <property type="entry name" value="HAD_sf"/>
</dbReference>
<dbReference type="SFLD" id="SFLDG00002">
    <property type="entry name" value="C1.7:_P-type_atpase_like"/>
    <property type="match status" value="1"/>
</dbReference>
<dbReference type="Gene3D" id="3.40.1110.10">
    <property type="entry name" value="Calcium-transporting ATPase, cytoplasmic domain N"/>
    <property type="match status" value="1"/>
</dbReference>
<evidence type="ECO:0000256" key="11">
    <source>
        <dbReference type="ARBA" id="ARBA00023136"/>
    </source>
</evidence>
<keyword evidence="8" id="KW-0460">Magnesium</keyword>
<dbReference type="Gene3D" id="2.70.150.10">
    <property type="entry name" value="Calcium-transporting ATPase, cytoplasmic transduction domain A"/>
    <property type="match status" value="1"/>
</dbReference>
<comment type="subcellular location">
    <subcellularLocation>
        <location evidence="1">Cell membrane</location>
        <topology evidence="1">Multi-pass membrane protein</topology>
    </subcellularLocation>
</comment>
<dbReference type="InterPro" id="IPR008250">
    <property type="entry name" value="ATPase_P-typ_transduc_dom_A_sf"/>
</dbReference>
<dbReference type="SUPFAM" id="SSF81653">
    <property type="entry name" value="Calcium ATPase, transduction domain A"/>
    <property type="match status" value="1"/>
</dbReference>
<keyword evidence="10 13" id="KW-1133">Transmembrane helix</keyword>
<dbReference type="InterPro" id="IPR023298">
    <property type="entry name" value="ATPase_P-typ_TM_dom_sf"/>
</dbReference>
<feature type="transmembrane region" description="Helical" evidence="13">
    <location>
        <begin position="847"/>
        <end position="865"/>
    </location>
</feature>
<evidence type="ECO:0000256" key="6">
    <source>
        <dbReference type="ARBA" id="ARBA00022741"/>
    </source>
</evidence>
<organism evidence="15 16">
    <name type="scientific">Tranquillimonas alkanivorans</name>
    <dbReference type="NCBI Taxonomy" id="441119"/>
    <lineage>
        <taxon>Bacteria</taxon>
        <taxon>Pseudomonadati</taxon>
        <taxon>Pseudomonadota</taxon>
        <taxon>Alphaproteobacteria</taxon>
        <taxon>Rhodobacterales</taxon>
        <taxon>Roseobacteraceae</taxon>
        <taxon>Tranquillimonas</taxon>
    </lineage>
</organism>
<feature type="transmembrane region" description="Helical" evidence="13">
    <location>
        <begin position="99"/>
        <end position="115"/>
    </location>
</feature>
<keyword evidence="6" id="KW-0547">Nucleotide-binding</keyword>
<feature type="transmembrane region" description="Helical" evidence="13">
    <location>
        <begin position="262"/>
        <end position="283"/>
    </location>
</feature>
<evidence type="ECO:0000256" key="8">
    <source>
        <dbReference type="ARBA" id="ARBA00022842"/>
    </source>
</evidence>
<dbReference type="FunFam" id="2.70.150.10:FF:000160">
    <property type="entry name" value="Sarcoplasmic/endoplasmic reticulum calcium ATPase 1"/>
    <property type="match status" value="1"/>
</dbReference>
<dbReference type="GO" id="GO:0006883">
    <property type="term" value="P:intracellular sodium ion homeostasis"/>
    <property type="evidence" value="ECO:0007669"/>
    <property type="project" value="TreeGrafter"/>
</dbReference>
<evidence type="ECO:0000256" key="5">
    <source>
        <dbReference type="ARBA" id="ARBA00022692"/>
    </source>
</evidence>
<dbReference type="CDD" id="cd02080">
    <property type="entry name" value="P-type_ATPase_cation"/>
    <property type="match status" value="1"/>
</dbReference>
<dbReference type="AlphaFoldDB" id="A0A1I5SZX0"/>
<dbReference type="InterPro" id="IPR006068">
    <property type="entry name" value="ATPase_P-typ_cation-transptr_C"/>
</dbReference>
<evidence type="ECO:0000313" key="16">
    <source>
        <dbReference type="Proteomes" id="UP000199356"/>
    </source>
</evidence>
<dbReference type="Gene3D" id="3.40.50.1000">
    <property type="entry name" value="HAD superfamily/HAD-like"/>
    <property type="match status" value="1"/>
</dbReference>
<dbReference type="GO" id="GO:1902600">
    <property type="term" value="P:proton transmembrane transport"/>
    <property type="evidence" value="ECO:0007669"/>
    <property type="project" value="TreeGrafter"/>
</dbReference>
<dbReference type="SFLD" id="SFLDS00003">
    <property type="entry name" value="Haloacid_Dehalogenase"/>
    <property type="match status" value="1"/>
</dbReference>
<dbReference type="InterPro" id="IPR050510">
    <property type="entry name" value="Cation_transp_ATPase_P-type"/>
</dbReference>
<keyword evidence="7" id="KW-0067">ATP-binding</keyword>
<evidence type="ECO:0000313" key="15">
    <source>
        <dbReference type="EMBL" id="SFP76320.1"/>
    </source>
</evidence>
<dbReference type="SUPFAM" id="SSF56784">
    <property type="entry name" value="HAD-like"/>
    <property type="match status" value="1"/>
</dbReference>
<evidence type="ECO:0000256" key="9">
    <source>
        <dbReference type="ARBA" id="ARBA00022967"/>
    </source>
</evidence>
<feature type="transmembrane region" description="Helical" evidence="13">
    <location>
        <begin position="778"/>
        <end position="802"/>
    </location>
</feature>
<dbReference type="PRINTS" id="PR00119">
    <property type="entry name" value="CATATPASE"/>
</dbReference>
<sequence length="913" mass="96960">MAEAAPAQAVRDAAPAEARTADWHALPADETLRRLETDGHGLTAEEAARRLAEHGPNALPEPPRRTWLARLLGQFNNLLIQVLIASGAITALLGHWVDAAVIIAVVILNAIIGFWQEGRAEDALAAVRSMLSPDASAVRDGTRQTVPAEELVPGDIVLLEAGDRVPADLRLIDARGLRAQEAALTGESVSVVKEVAPVDADAALGDRTSLAFSGTLVASGRGTGVVVATGADAQIGRIGAMLGGIEETTTPLLRQIDRFARLLTFVILAVCVAVFAYAVWIAGYAVEDAFLAMVGMAVAAIPEGLPAVITITLALGVQRMAGRHAIVRRLPAVETLGAVSVICTDKTGTLTLNEMVVRTVVTGHGSEPVEVSGEGYMPHGEVHQNGDALHADAHSAVQRLAHTALLCSDALLVQSDDGWRVEGDPMEGALLALARKTGLDPKEERRTHRRLDDIPFDAAHRFMATLNHGPDGRTIHVKGAPDRLLKLCATQMGDDGPEPIDRDAWAARLEELAKGGHRVLAFATKTTSRKAIGMDDVADLTLLGLGGFIDPARPEAIEAMADCLRAGIEVKMITGDHALTAMAVAEELGLSTHGEAVTGAEVEAMSDEELRRRAPDVDVFARAAPEHKLRLVEALQATDNVVAMTGDGVNDAPALKRADVGIAMGIRGTEAAKDAARVVLADDNFASIVAAVREGRTIYDNIKKVIAWNLPTNGGESLVIISAILFGIALPMTPVQILWINMVTAVALGLTLAFEPAEPGVMDRRPRRMNAPLLDAEMVWRVVLVSALFAAAVFGVFFWAQAQGRDLSYARTLVVNLIVVLEIFYLFSVRYLHLPTLSLRAAVGTRAVWTGIAIALAAQAAFTYAPPLQSVFETQAVSPADGLLVLALGVILLVLLEVEKWVRRWGGLSTRTG</sequence>
<dbReference type="PRINTS" id="PR00120">
    <property type="entry name" value="HATPASE"/>
</dbReference>
<dbReference type="GO" id="GO:0005886">
    <property type="term" value="C:plasma membrane"/>
    <property type="evidence" value="ECO:0007669"/>
    <property type="project" value="UniProtKB-SubCell"/>
</dbReference>
<dbReference type="RefSeq" id="WP_093423414.1">
    <property type="nucleotide sequence ID" value="NZ_FOXA01000012.1"/>
</dbReference>
<reference evidence="15 16" key="1">
    <citation type="submission" date="2016-10" db="EMBL/GenBank/DDBJ databases">
        <authorList>
            <person name="de Groot N.N."/>
        </authorList>
    </citation>
    <scope>NUCLEOTIDE SEQUENCE [LARGE SCALE GENOMIC DNA]</scope>
    <source>
        <strain evidence="15 16">DSM 19547</strain>
    </source>
</reference>
<dbReference type="InterPro" id="IPR018303">
    <property type="entry name" value="ATPase_P-typ_P_site"/>
</dbReference>
<dbReference type="Pfam" id="PF00690">
    <property type="entry name" value="Cation_ATPase_N"/>
    <property type="match status" value="1"/>
</dbReference>
<dbReference type="Pfam" id="PF00689">
    <property type="entry name" value="Cation_ATPase_C"/>
    <property type="match status" value="1"/>
</dbReference>
<dbReference type="SUPFAM" id="SSF81665">
    <property type="entry name" value="Calcium ATPase, transmembrane domain M"/>
    <property type="match status" value="1"/>
</dbReference>
<gene>
    <name evidence="15" type="ORF">SAMN04488047_11279</name>
</gene>
<keyword evidence="4" id="KW-0597">Phosphoprotein</keyword>
<evidence type="ECO:0000256" key="3">
    <source>
        <dbReference type="ARBA" id="ARBA00022475"/>
    </source>
</evidence>
<keyword evidence="16" id="KW-1185">Reference proteome</keyword>
<feature type="transmembrane region" description="Helical" evidence="13">
    <location>
        <begin position="75"/>
        <end position="93"/>
    </location>
</feature>
<proteinExistence type="inferred from homology"/>
<accession>A0A1I5SZX0</accession>
<evidence type="ECO:0000256" key="12">
    <source>
        <dbReference type="SAM" id="MobiDB-lite"/>
    </source>
</evidence>
<evidence type="ECO:0000256" key="10">
    <source>
        <dbReference type="ARBA" id="ARBA00022989"/>
    </source>
</evidence>
<dbReference type="Pfam" id="PF08282">
    <property type="entry name" value="Hydrolase_3"/>
    <property type="match status" value="1"/>
</dbReference>
<dbReference type="SFLD" id="SFLDF00027">
    <property type="entry name" value="p-type_atpase"/>
    <property type="match status" value="1"/>
</dbReference>
<dbReference type="GO" id="GO:0016887">
    <property type="term" value="F:ATP hydrolysis activity"/>
    <property type="evidence" value="ECO:0007669"/>
    <property type="project" value="InterPro"/>
</dbReference>
<feature type="transmembrane region" description="Helical" evidence="13">
    <location>
        <begin position="877"/>
        <end position="896"/>
    </location>
</feature>
<dbReference type="PROSITE" id="PS00154">
    <property type="entry name" value="ATPASE_E1_E2"/>
    <property type="match status" value="1"/>
</dbReference>
<comment type="similarity">
    <text evidence="2">Belongs to the cation transport ATPase (P-type) (TC 3.A.3) family. Type IIA subfamily.</text>
</comment>
<dbReference type="InterPro" id="IPR023299">
    <property type="entry name" value="ATPase_P-typ_cyto_dom_N"/>
</dbReference>
<feature type="region of interest" description="Disordered" evidence="12">
    <location>
        <begin position="1"/>
        <end position="20"/>
    </location>
</feature>
<dbReference type="OrthoDB" id="9807843at2"/>
<dbReference type="InterPro" id="IPR001757">
    <property type="entry name" value="P_typ_ATPase"/>
</dbReference>
<name>A0A1I5SZX0_9RHOB</name>
<dbReference type="PANTHER" id="PTHR43294">
    <property type="entry name" value="SODIUM/POTASSIUM-TRANSPORTING ATPASE SUBUNIT ALPHA"/>
    <property type="match status" value="1"/>
</dbReference>
<dbReference type="PANTHER" id="PTHR43294:SF21">
    <property type="entry name" value="CATION TRANSPORTING ATPASE"/>
    <property type="match status" value="1"/>
</dbReference>